<accession>G3B937</accession>
<dbReference type="PANTHER" id="PTHR10404">
    <property type="entry name" value="N-ACETYLATED-ALPHA-LINKED ACIDIC DIPEPTIDASE"/>
    <property type="match status" value="1"/>
</dbReference>
<evidence type="ECO:0000313" key="6">
    <source>
        <dbReference type="EMBL" id="EGV62929.1"/>
    </source>
</evidence>
<evidence type="ECO:0000313" key="7">
    <source>
        <dbReference type="Proteomes" id="UP000000707"/>
    </source>
</evidence>
<sequence>MYHPFAFQASEDEIDFRSTFLSALEVNLASNWSKIYTAEPHLAGTNYGLVNFTKEKFEEYGFKASVDDYEILVSYPNEHALNLLEEGDVIYTAPLQEDVLEDDETTGGDDLIPTFLGYAANGNVTAEYVYVNYGTKDDFELLKGLGVDVAGKIVVARYGSIFRGLKVKFAQDNGAIGVLLYSDPGDDGGITEANGYKQYPKGPARQESSVQRGSVQFLGGIGAAPGDPTTPGYASKPGCERQDPHDSIGKIPVLPISYREVKPILKKLNGHGVKMTQENWVGELEGFEYYTGPNKKTELNLYSDQFYNISTLTNVYGEIEGEIKDEVIVIGNHRDAWIKGGAGDPNSGSSSLLEIARGLGELQKQGYKFKRSIVLMSFDGEEYGLLGSTEYGEYAAKQLSKKVVAYLNVDVSVSGPVLGLQGCPSLYSVLKKAASILPYPEEGVGSLLDHYISHNGDKIGVLGSGSDYTVFLEHLGIPSVDMGFGPVKGSAIYHYHSNYDSYHWMETYGDKGFVYHNLMAKYLGLVALELSDREVLNLKVADYADYLIGYFEVVKKKIPKTWLKERIEDPDTLKNLLTYSEDETSFMKSTAHGYYKAKSPLPFPEFLKHGMCPKHQGSIMHLLEDHEDVTLGDLLDSTITDLEKVKETTEAFDAKSEDLQLQFDDRYSLPFWSRFKLRFLIIKQNKLLQYFERNFLTHKGLHQREWFKHIIYASGRFTGYAGQVYPALQEAIEDNDFDRLVDGLGVVSKTLRRIYGELS</sequence>
<dbReference type="GO" id="GO:0004180">
    <property type="term" value="F:carboxypeptidase activity"/>
    <property type="evidence" value="ECO:0007669"/>
    <property type="project" value="TreeGrafter"/>
</dbReference>
<feature type="domain" description="Transferrin receptor-like dimerisation" evidence="4">
    <location>
        <begin position="640"/>
        <end position="755"/>
    </location>
</feature>
<evidence type="ECO:0000259" key="4">
    <source>
        <dbReference type="Pfam" id="PF04253"/>
    </source>
</evidence>
<feature type="domain" description="PA" evidence="3">
    <location>
        <begin position="124"/>
        <end position="202"/>
    </location>
</feature>
<dbReference type="GeneID" id="18246036"/>
<dbReference type="SUPFAM" id="SSF53187">
    <property type="entry name" value="Zn-dependent exopeptidases"/>
    <property type="match status" value="1"/>
</dbReference>
<keyword evidence="7" id="KW-1185">Reference proteome</keyword>
<evidence type="ECO:0000256" key="1">
    <source>
        <dbReference type="ARBA" id="ARBA00005634"/>
    </source>
</evidence>
<dbReference type="Pfam" id="PF04253">
    <property type="entry name" value="TFR_dimer"/>
    <property type="match status" value="1"/>
</dbReference>
<dbReference type="FunFam" id="3.40.630.10:FF:000101">
    <property type="entry name" value="N-acetylated alpha-linked acidic dipeptidase like 1"/>
    <property type="match status" value="1"/>
</dbReference>
<reference evidence="6 7" key="1">
    <citation type="journal article" date="2011" name="Proc. Natl. Acad. Sci. U.S.A.">
        <title>Comparative genomics of xylose-fermenting fungi for enhanced biofuel production.</title>
        <authorList>
            <person name="Wohlbach D.J."/>
            <person name="Kuo A."/>
            <person name="Sato T.K."/>
            <person name="Potts K.M."/>
            <person name="Salamov A.A."/>
            <person name="LaButti K.M."/>
            <person name="Sun H."/>
            <person name="Clum A."/>
            <person name="Pangilinan J.L."/>
            <person name="Lindquist E.A."/>
            <person name="Lucas S."/>
            <person name="Lapidus A."/>
            <person name="Jin M."/>
            <person name="Gunawan C."/>
            <person name="Balan V."/>
            <person name="Dale B.E."/>
            <person name="Jeffries T.W."/>
            <person name="Zinkel R."/>
            <person name="Barry K.W."/>
            <person name="Grigoriev I.V."/>
            <person name="Gasch A.P."/>
        </authorList>
    </citation>
    <scope>NUCLEOTIDE SEQUENCE [LARGE SCALE GENOMIC DNA]</scope>
    <source>
        <strain evidence="7">ATCC 10573 / BCRC 21748 / CBS 615 / JCM 9827 / NBRC 10315 / NRRL Y-1498 / VKM Y-70</strain>
    </source>
</reference>
<dbReference type="InterPro" id="IPR036757">
    <property type="entry name" value="TFR-like_dimer_dom_sf"/>
</dbReference>
<evidence type="ECO:0000259" key="3">
    <source>
        <dbReference type="Pfam" id="PF02225"/>
    </source>
</evidence>
<dbReference type="InterPro" id="IPR003137">
    <property type="entry name" value="PA_domain"/>
</dbReference>
<dbReference type="Proteomes" id="UP000000707">
    <property type="component" value="Unassembled WGS sequence"/>
</dbReference>
<dbReference type="CDD" id="cd02121">
    <property type="entry name" value="PA_GCPII_like"/>
    <property type="match status" value="1"/>
</dbReference>
<name>G3B937_CANTC</name>
<gene>
    <name evidence="6" type="ORF">CANTEDRAFT_108527</name>
</gene>
<dbReference type="Pfam" id="PF02225">
    <property type="entry name" value="PA"/>
    <property type="match status" value="1"/>
</dbReference>
<comment type="similarity">
    <text evidence="1">Belongs to the peptidase M28 family. M28B subfamily.</text>
</comment>
<proteinExistence type="inferred from homology"/>
<organism evidence="7">
    <name type="scientific">Candida tenuis (strain ATCC 10573 / BCRC 21748 / CBS 615 / JCM 9827 / NBRC 10315 / NRRL Y-1498 / VKM Y-70)</name>
    <name type="common">Yeast</name>
    <name type="synonym">Yamadazyma tenuis</name>
    <dbReference type="NCBI Taxonomy" id="590646"/>
    <lineage>
        <taxon>Eukaryota</taxon>
        <taxon>Fungi</taxon>
        <taxon>Dikarya</taxon>
        <taxon>Ascomycota</taxon>
        <taxon>Saccharomycotina</taxon>
        <taxon>Pichiomycetes</taxon>
        <taxon>Debaryomycetaceae</taxon>
        <taxon>Yamadazyma</taxon>
    </lineage>
</organism>
<dbReference type="KEGG" id="cten:18246036"/>
<dbReference type="eggNOG" id="KOG2195">
    <property type="taxonomic scope" value="Eukaryota"/>
</dbReference>
<dbReference type="SUPFAM" id="SSF47672">
    <property type="entry name" value="Transferrin receptor-like dimerisation domain"/>
    <property type="match status" value="1"/>
</dbReference>
<dbReference type="Gene3D" id="3.50.30.30">
    <property type="match status" value="1"/>
</dbReference>
<dbReference type="PANTHER" id="PTHR10404:SF46">
    <property type="entry name" value="VACUOLAR PROTEIN SORTING-ASSOCIATED PROTEIN 70"/>
    <property type="match status" value="1"/>
</dbReference>
<feature type="domain" description="Peptidase M28" evidence="5">
    <location>
        <begin position="314"/>
        <end position="503"/>
    </location>
</feature>
<dbReference type="InterPro" id="IPR007365">
    <property type="entry name" value="TFR-like_dimer_dom"/>
</dbReference>
<dbReference type="Gene3D" id="1.20.930.40">
    <property type="entry name" value="Transferrin receptor-like, dimerisation domain"/>
    <property type="match status" value="1"/>
</dbReference>
<dbReference type="EMBL" id="GL996527">
    <property type="protein sequence ID" value="EGV62929.1"/>
    <property type="molecule type" value="Genomic_DNA"/>
</dbReference>
<dbReference type="HOGENOM" id="CLU_005688_2_0_1"/>
<dbReference type="STRING" id="590646.G3B937"/>
<dbReference type="InterPro" id="IPR039373">
    <property type="entry name" value="Peptidase_M28B"/>
</dbReference>
<feature type="region of interest" description="Disordered" evidence="2">
    <location>
        <begin position="221"/>
        <end position="246"/>
    </location>
</feature>
<dbReference type="SUPFAM" id="SSF52025">
    <property type="entry name" value="PA domain"/>
    <property type="match status" value="1"/>
</dbReference>
<dbReference type="AlphaFoldDB" id="G3B937"/>
<evidence type="ECO:0000256" key="2">
    <source>
        <dbReference type="SAM" id="MobiDB-lite"/>
    </source>
</evidence>
<dbReference type="FunFam" id="3.50.30.30:FF:000008">
    <property type="entry name" value="Glutamate carboxypeptidase 2"/>
    <property type="match status" value="1"/>
</dbReference>
<dbReference type="InterPro" id="IPR007484">
    <property type="entry name" value="Peptidase_M28"/>
</dbReference>
<protein>
    <submittedName>
        <fullName evidence="6">Uncharacterized protein</fullName>
    </submittedName>
</protein>
<dbReference type="Gene3D" id="3.40.630.10">
    <property type="entry name" value="Zn peptidases"/>
    <property type="match status" value="1"/>
</dbReference>
<dbReference type="OrthoDB" id="5841748at2759"/>
<evidence type="ECO:0000259" key="5">
    <source>
        <dbReference type="Pfam" id="PF04389"/>
    </source>
</evidence>
<dbReference type="Pfam" id="PF04389">
    <property type="entry name" value="Peptidase_M28"/>
    <property type="match status" value="1"/>
</dbReference>
<dbReference type="InterPro" id="IPR046450">
    <property type="entry name" value="PA_dom_sf"/>
</dbReference>
<dbReference type="CDD" id="cd08022">
    <property type="entry name" value="M28_PSMA_like"/>
    <property type="match status" value="1"/>
</dbReference>